<dbReference type="STRING" id="1842532.A7E78_14445"/>
<dbReference type="OrthoDB" id="9783085at2"/>
<dbReference type="AlphaFoldDB" id="A0A1L3GSL9"/>
<dbReference type="Proteomes" id="UP000182517">
    <property type="component" value="Chromosome"/>
</dbReference>
<dbReference type="RefSeq" id="WP_072284943.1">
    <property type="nucleotide sequence ID" value="NZ_CP015519.1"/>
</dbReference>
<dbReference type="EMBL" id="CP015519">
    <property type="protein sequence ID" value="APG28919.1"/>
    <property type="molecule type" value="Genomic_DNA"/>
</dbReference>
<accession>A0A1L3GSL9</accession>
<gene>
    <name evidence="1" type="ORF">A7E78_14445</name>
</gene>
<evidence type="ECO:0000313" key="1">
    <source>
        <dbReference type="EMBL" id="APG28919.1"/>
    </source>
</evidence>
<evidence type="ECO:0000313" key="2">
    <source>
        <dbReference type="Proteomes" id="UP000182517"/>
    </source>
</evidence>
<dbReference type="KEGG" id="pef:A7E78_14445"/>
<proteinExistence type="predicted"/>
<reference evidence="1 2" key="1">
    <citation type="journal article" date="2017" name="Genome Announc.">
        <title>Complete Genome Sequences of Two Acetylene-Fermenting Pelobacter acetylenicus Strains.</title>
        <authorList>
            <person name="Sutton J.M."/>
            <person name="Baesman S.M."/>
            <person name="Fierst J.L."/>
            <person name="Poret-Peterson A.T."/>
            <person name="Oremland R.S."/>
            <person name="Dunlap D.S."/>
            <person name="Akob D.M."/>
        </authorList>
    </citation>
    <scope>NUCLEOTIDE SEQUENCE [LARGE SCALE GENOMIC DNA]</scope>
    <source>
        <strain evidence="1 2">SFB93</strain>
    </source>
</reference>
<sequence>MKIAVVGVLLVFYLAVWGVQQGKARWSDYYLSPAPPSPALKVASGYARQMAGYTLFVKVAIFAGGPLRGVDKENYADSLAQNFDVMTDLYPEFIDPFYYCQSLLAPIAPEYAQQTNLILDRGVEAHPDILFFPFFQAFNHFYYLQEPTMAAELFFKMGKRSDAPPWFGHLAGTLMGRGGNLLAGRSMLQAMFDSEQEEYIKERYLDSIKVFDQAIQVQVALDSYRKEHGIDAVSLQDLVPRYLDVLPRLPAGFMLEWEPPVLRLERP</sequence>
<organism evidence="1 2">
    <name type="scientific">Syntrophotalea acetylenivorans</name>
    <dbReference type="NCBI Taxonomy" id="1842532"/>
    <lineage>
        <taxon>Bacteria</taxon>
        <taxon>Pseudomonadati</taxon>
        <taxon>Thermodesulfobacteriota</taxon>
        <taxon>Desulfuromonadia</taxon>
        <taxon>Desulfuromonadales</taxon>
        <taxon>Syntrophotaleaceae</taxon>
        <taxon>Syntrophotalea</taxon>
    </lineage>
</organism>
<protein>
    <submittedName>
        <fullName evidence="1">Uncharacterized protein</fullName>
    </submittedName>
</protein>
<name>A0A1L3GSL9_9BACT</name>
<keyword evidence="2" id="KW-1185">Reference proteome</keyword>